<keyword evidence="3 5" id="KW-0378">Hydrolase</keyword>
<keyword evidence="4 5" id="KW-0720">Serine protease</keyword>
<geneLocation type="plasmid" evidence="8">
    <name>pd4m1c</name>
</geneLocation>
<dbReference type="PROSITE" id="PS00137">
    <property type="entry name" value="SUBTILASE_HIS"/>
    <property type="match status" value="1"/>
</dbReference>
<keyword evidence="8" id="KW-1185">Reference proteome</keyword>
<dbReference type="CDD" id="cd07487">
    <property type="entry name" value="Peptidases_S8_1"/>
    <property type="match status" value="1"/>
</dbReference>
<proteinExistence type="inferred from homology"/>
<dbReference type="RefSeq" id="WP_138577018.1">
    <property type="nucleotide sequence ID" value="NZ_CP040821.1"/>
</dbReference>
<gene>
    <name evidence="7" type="ORF">FDP22_22195</name>
</gene>
<dbReference type="PANTHER" id="PTHR43806:SF11">
    <property type="entry name" value="CEREVISIN-RELATED"/>
    <property type="match status" value="1"/>
</dbReference>
<reference evidence="7 8" key="1">
    <citation type="submission" date="2019-06" db="EMBL/GenBank/DDBJ databases">
        <title>Genome sequence of Rhodobacteraceae bacterium D4M1.</title>
        <authorList>
            <person name="Cao J."/>
        </authorList>
    </citation>
    <scope>NUCLEOTIDE SEQUENCE [LARGE SCALE GENOMIC DNA]</scope>
    <source>
        <strain evidence="7 8">D4M1</strain>
        <plasmid evidence="8">pd4m1c</plasmid>
    </source>
</reference>
<comment type="similarity">
    <text evidence="1 5">Belongs to the peptidase S8 family.</text>
</comment>
<dbReference type="GO" id="GO:0006508">
    <property type="term" value="P:proteolysis"/>
    <property type="evidence" value="ECO:0007669"/>
    <property type="project" value="UniProtKB-KW"/>
</dbReference>
<protein>
    <recommendedName>
        <fullName evidence="6">Peptidase S8/S53 domain-containing protein</fullName>
    </recommendedName>
</protein>
<sequence length="712" mass="77662">MTDDQRRAVLLHDLIFERPGGLRFTQDSPVLSDVWLAYALAPRSRQKLILTLSHDRGAGQAAAQLGAMLGRLRAREADRFPDGTPPVARGRTRISHIPGQISAELHFDELMRLALPLTPWWGETRDQLLRLAHSPAGRRGEAADWTGFPMHGPGRRRDLVEALRLHETGAAPAADTARKLYLQRLPADLLWLVRLAGLIGTAFLDGHALLDEADPTGRALEARMLRRGPDVLRGTPPPGPDAFPAEALVDGFFRIYEAWNTEENLQPEQFIWRVTRNRPVELAVSRSALTVKADAARRLFDVSCREITWAVIDSGIDRAHPAFADTTFPCPRDAPPALADLPSRVVLTLDFTRIRDLLDADLLGSGPADAAQDPAVSEARAALRTDLARRLNAAAPGGLSPAQAEAAAERHMEELRTRIRLNREVDWEALRPLIEEPDPMPPLTDHGTHVAGILGADWIDDIPGEETLPLALRTRVLQGVCPDIRLIDVRVFRDDGQTDEFELLAALQYLRWMNARAGYIAVHGANLSLSLVHEVRRYACGHTPICIECDQAVALGMVIVAAAGNRGFDAGPLEAITLADGFRASTITDPGNAQKVITVGATHRARPHEYGVSYFSSRGPTGDGRMKPDLVAPGEKILGPVPGAVHDRKDGTSMAAPHVSGAAALLMARHDELRGQPDRVKEVLCATATDLGRERYFQGAGLLDTLRALQAL</sequence>
<evidence type="ECO:0000256" key="2">
    <source>
        <dbReference type="ARBA" id="ARBA00022670"/>
    </source>
</evidence>
<dbReference type="Proteomes" id="UP000305888">
    <property type="component" value="Plasmid pD4M1C"/>
</dbReference>
<evidence type="ECO:0000256" key="4">
    <source>
        <dbReference type="ARBA" id="ARBA00022825"/>
    </source>
</evidence>
<dbReference type="InterPro" id="IPR050131">
    <property type="entry name" value="Peptidase_S8_subtilisin-like"/>
</dbReference>
<dbReference type="InterPro" id="IPR022398">
    <property type="entry name" value="Peptidase_S8_His-AS"/>
</dbReference>
<accession>A0A5B8FJQ0</accession>
<dbReference type="Gene3D" id="3.40.50.200">
    <property type="entry name" value="Peptidase S8/S53 domain"/>
    <property type="match status" value="1"/>
</dbReference>
<dbReference type="KEGG" id="ppru:FDP22_22195"/>
<dbReference type="AlphaFoldDB" id="A0A5B8FJQ0"/>
<dbReference type="PRINTS" id="PR00723">
    <property type="entry name" value="SUBTILISIN"/>
</dbReference>
<dbReference type="PROSITE" id="PS00138">
    <property type="entry name" value="SUBTILASE_SER"/>
    <property type="match status" value="1"/>
</dbReference>
<evidence type="ECO:0000256" key="5">
    <source>
        <dbReference type="PROSITE-ProRule" id="PRU01240"/>
    </source>
</evidence>
<feature type="domain" description="Peptidase S8/S53" evidence="6">
    <location>
        <begin position="308"/>
        <end position="696"/>
    </location>
</feature>
<evidence type="ECO:0000256" key="1">
    <source>
        <dbReference type="ARBA" id="ARBA00011073"/>
    </source>
</evidence>
<keyword evidence="7" id="KW-0614">Plasmid</keyword>
<evidence type="ECO:0000259" key="6">
    <source>
        <dbReference type="Pfam" id="PF00082"/>
    </source>
</evidence>
<dbReference type="EMBL" id="CP040821">
    <property type="protein sequence ID" value="QDL94588.1"/>
    <property type="molecule type" value="Genomic_DNA"/>
</dbReference>
<feature type="active site" description="Charge relay system" evidence="5">
    <location>
        <position position="313"/>
    </location>
</feature>
<name>A0A5B8FJQ0_9RHOB</name>
<dbReference type="InterPro" id="IPR000209">
    <property type="entry name" value="Peptidase_S8/S53_dom"/>
</dbReference>
<evidence type="ECO:0000313" key="7">
    <source>
        <dbReference type="EMBL" id="QDL94588.1"/>
    </source>
</evidence>
<organism evidence="7 8">
    <name type="scientific">Paroceanicella profunda</name>
    <dbReference type="NCBI Taxonomy" id="2579971"/>
    <lineage>
        <taxon>Bacteria</taxon>
        <taxon>Pseudomonadati</taxon>
        <taxon>Pseudomonadota</taxon>
        <taxon>Alphaproteobacteria</taxon>
        <taxon>Rhodobacterales</taxon>
        <taxon>Paracoccaceae</taxon>
        <taxon>Paroceanicella</taxon>
    </lineage>
</organism>
<dbReference type="PANTHER" id="PTHR43806">
    <property type="entry name" value="PEPTIDASE S8"/>
    <property type="match status" value="1"/>
</dbReference>
<evidence type="ECO:0000313" key="8">
    <source>
        <dbReference type="Proteomes" id="UP000305888"/>
    </source>
</evidence>
<dbReference type="InterPro" id="IPR023828">
    <property type="entry name" value="Peptidase_S8_Ser-AS"/>
</dbReference>
<dbReference type="InterPro" id="IPR015500">
    <property type="entry name" value="Peptidase_S8_subtilisin-rel"/>
</dbReference>
<feature type="active site" description="Charge relay system" evidence="5">
    <location>
        <position position="446"/>
    </location>
</feature>
<evidence type="ECO:0000256" key="3">
    <source>
        <dbReference type="ARBA" id="ARBA00022801"/>
    </source>
</evidence>
<keyword evidence="2 5" id="KW-0645">Protease</keyword>
<dbReference type="OrthoDB" id="9816306at2"/>
<dbReference type="GO" id="GO:0004252">
    <property type="term" value="F:serine-type endopeptidase activity"/>
    <property type="evidence" value="ECO:0007669"/>
    <property type="project" value="UniProtKB-UniRule"/>
</dbReference>
<dbReference type="Pfam" id="PF00082">
    <property type="entry name" value="Peptidase_S8"/>
    <property type="match status" value="1"/>
</dbReference>
<dbReference type="SUPFAM" id="SSF52743">
    <property type="entry name" value="Subtilisin-like"/>
    <property type="match status" value="1"/>
</dbReference>
<dbReference type="PROSITE" id="PS51892">
    <property type="entry name" value="SUBTILASE"/>
    <property type="match status" value="1"/>
</dbReference>
<feature type="active site" description="Charge relay system" evidence="5">
    <location>
        <position position="653"/>
    </location>
</feature>
<dbReference type="InterPro" id="IPR036852">
    <property type="entry name" value="Peptidase_S8/S53_dom_sf"/>
</dbReference>